<evidence type="ECO:0000313" key="5">
    <source>
        <dbReference type="EMBL" id="RHE39810.1"/>
    </source>
</evidence>
<name>A0A3E5A4R7_9FIRM</name>
<dbReference type="RefSeq" id="WP_117739294.1">
    <property type="nucleotide sequence ID" value="NZ_CABJFK010000006.1"/>
</dbReference>
<evidence type="ECO:0000256" key="1">
    <source>
        <dbReference type="SAM" id="MobiDB-lite"/>
    </source>
</evidence>
<evidence type="ECO:0000313" key="4">
    <source>
        <dbReference type="EMBL" id="RHE12437.1"/>
    </source>
</evidence>
<dbReference type="AlphaFoldDB" id="A0A3E5A4R7"/>
<evidence type="ECO:0000313" key="7">
    <source>
        <dbReference type="Proteomes" id="UP000283745"/>
    </source>
</evidence>
<dbReference type="Proteomes" id="UP000284644">
    <property type="component" value="Unassembled WGS sequence"/>
</dbReference>
<dbReference type="Proteomes" id="UP000261222">
    <property type="component" value="Unassembled WGS sequence"/>
</dbReference>
<reference evidence="6 7" key="1">
    <citation type="submission" date="2018-08" db="EMBL/GenBank/DDBJ databases">
        <title>A genome reference for cultivated species of the human gut microbiota.</title>
        <authorList>
            <person name="Zou Y."/>
            <person name="Xue W."/>
            <person name="Luo G."/>
        </authorList>
    </citation>
    <scope>NUCLEOTIDE SEQUENCE [LARGE SCALE GENOMIC DNA]</scope>
    <source>
        <strain evidence="5 7">AM28-23</strain>
        <strain evidence="4 8">AM29-25AC</strain>
        <strain evidence="3 6">OM06-11AA</strain>
    </source>
</reference>
<gene>
    <name evidence="5" type="ORF">DW740_08550</name>
    <name evidence="4" type="ORF">DW767_08740</name>
    <name evidence="3" type="ORF">DXB81_11050</name>
</gene>
<evidence type="ECO:0000313" key="6">
    <source>
        <dbReference type="Proteomes" id="UP000261222"/>
    </source>
</evidence>
<evidence type="ECO:0000313" key="3">
    <source>
        <dbReference type="EMBL" id="RGN03693.1"/>
    </source>
</evidence>
<dbReference type="Pfam" id="PF06970">
    <property type="entry name" value="RepA_N"/>
    <property type="match status" value="1"/>
</dbReference>
<feature type="compositionally biased region" description="Basic and acidic residues" evidence="1">
    <location>
        <begin position="126"/>
        <end position="143"/>
    </location>
</feature>
<dbReference type="EMBL" id="QSJW01000005">
    <property type="protein sequence ID" value="RHE12437.1"/>
    <property type="molecule type" value="Genomic_DNA"/>
</dbReference>
<dbReference type="Proteomes" id="UP000283745">
    <property type="component" value="Unassembled WGS sequence"/>
</dbReference>
<dbReference type="EMBL" id="QSKF01000006">
    <property type="protein sequence ID" value="RHE39810.1"/>
    <property type="molecule type" value="Genomic_DNA"/>
</dbReference>
<feature type="domain" description="Replication initiator A N-terminal" evidence="2">
    <location>
        <begin position="16"/>
        <end position="90"/>
    </location>
</feature>
<dbReference type="EMBL" id="QSUB01000005">
    <property type="protein sequence ID" value="RGN03693.1"/>
    <property type="molecule type" value="Genomic_DNA"/>
</dbReference>
<comment type="caution">
    <text evidence="3">The sequence shown here is derived from an EMBL/GenBank/DDBJ whole genome shotgun (WGS) entry which is preliminary data.</text>
</comment>
<protein>
    <recommendedName>
        <fullName evidence="2">Replication initiator A N-terminal domain-containing protein</fullName>
    </recommendedName>
</protein>
<organism evidence="3 6">
    <name type="scientific">Blautia obeum</name>
    <dbReference type="NCBI Taxonomy" id="40520"/>
    <lineage>
        <taxon>Bacteria</taxon>
        <taxon>Bacillati</taxon>
        <taxon>Bacillota</taxon>
        <taxon>Clostridia</taxon>
        <taxon>Lachnospirales</taxon>
        <taxon>Lachnospiraceae</taxon>
        <taxon>Blautia</taxon>
    </lineage>
</organism>
<proteinExistence type="predicted"/>
<dbReference type="InterPro" id="IPR010724">
    <property type="entry name" value="RepA_N"/>
</dbReference>
<feature type="region of interest" description="Disordered" evidence="1">
    <location>
        <begin position="124"/>
        <end position="143"/>
    </location>
</feature>
<evidence type="ECO:0000313" key="8">
    <source>
        <dbReference type="Proteomes" id="UP000284644"/>
    </source>
</evidence>
<evidence type="ECO:0000259" key="2">
    <source>
        <dbReference type="Pfam" id="PF06970"/>
    </source>
</evidence>
<accession>A0A3E5A4R7</accession>
<sequence>MSDFAYFQEQDSEQFSFFRIPKILFSDERFRNLSSEAKILYGLMLDRVGLSRKNGWVDAEGNVYIHFTIEEMMSVLKWSRYRIFQLLDELDEKEPGIGLIERRRVGHCKPNVIYVKNFASVNRRKGSPDRIRGEPEAQKSEVRSPDLIKYDMSDFMKSVSQTSGSMPAGLHEVCQSDSNNTDKSNIDKSDTDITYRQKSETGNLYGTFSNVKLADRELKELKGRFPYDWENWIERLSSYMASTGKRYRNHYATICSWAVKEQKSIPGKNYDVPDGKGF</sequence>